<name>A0A9W7AG58_9STRA</name>
<dbReference type="OrthoDB" id="10439345at2759"/>
<reference evidence="3" key="1">
    <citation type="submission" date="2022-07" db="EMBL/GenBank/DDBJ databases">
        <title>Genome analysis of Parmales, a sister group of diatoms, reveals the evolutionary specialization of diatoms from phago-mixotrophs to photoautotrophs.</title>
        <authorList>
            <person name="Ban H."/>
            <person name="Sato S."/>
            <person name="Yoshikawa S."/>
            <person name="Kazumasa Y."/>
            <person name="Nakamura Y."/>
            <person name="Ichinomiya M."/>
            <person name="Saitoh K."/>
            <person name="Sato N."/>
            <person name="Blanc-Mathieu R."/>
            <person name="Endo H."/>
            <person name="Kuwata A."/>
            <person name="Ogata H."/>
        </authorList>
    </citation>
    <scope>NUCLEOTIDE SEQUENCE</scope>
</reference>
<feature type="transmembrane region" description="Helical" evidence="2">
    <location>
        <begin position="102"/>
        <end position="122"/>
    </location>
</feature>
<keyword evidence="4" id="KW-1185">Reference proteome</keyword>
<evidence type="ECO:0000313" key="4">
    <source>
        <dbReference type="Proteomes" id="UP001165082"/>
    </source>
</evidence>
<keyword evidence="2" id="KW-1133">Transmembrane helix</keyword>
<sequence>MLQSAKMPIGWIRATYAVYLAGQTLQSLCSLANTGGGEVAHQFFLTVAGFAVAVTGLALLFGGGQVLSDGGRRRFLAASSAAFALSCITVAVKETYRSDFGYLMYFACTVVFSLCMGWEVFVRKRGTPKMRGSVFFATLAACVNGLPDIWRGVDHGYLITRLLDAIFYLPFACYSFRLYDDMIASNDLKAPAAGGQGLTGGSEEAGENLVDKNDSSRGVPPPEIEDV</sequence>
<protein>
    <submittedName>
        <fullName evidence="3">Uncharacterized protein</fullName>
    </submittedName>
</protein>
<keyword evidence="2" id="KW-0472">Membrane</keyword>
<evidence type="ECO:0000256" key="2">
    <source>
        <dbReference type="SAM" id="Phobius"/>
    </source>
</evidence>
<feature type="transmembrane region" description="Helical" evidence="2">
    <location>
        <begin position="75"/>
        <end position="96"/>
    </location>
</feature>
<gene>
    <name evidence="3" type="ORF">TrRE_jg12698</name>
</gene>
<dbReference type="EMBL" id="BRXZ01004182">
    <property type="protein sequence ID" value="GMH70061.1"/>
    <property type="molecule type" value="Genomic_DNA"/>
</dbReference>
<evidence type="ECO:0000256" key="1">
    <source>
        <dbReference type="SAM" id="MobiDB-lite"/>
    </source>
</evidence>
<feature type="transmembrane region" description="Helical" evidence="2">
    <location>
        <begin position="43"/>
        <end position="63"/>
    </location>
</feature>
<proteinExistence type="predicted"/>
<comment type="caution">
    <text evidence="3">The sequence shown here is derived from an EMBL/GenBank/DDBJ whole genome shotgun (WGS) entry which is preliminary data.</text>
</comment>
<dbReference type="AlphaFoldDB" id="A0A9W7AG58"/>
<keyword evidence="2" id="KW-0812">Transmembrane</keyword>
<evidence type="ECO:0000313" key="3">
    <source>
        <dbReference type="EMBL" id="GMH70061.1"/>
    </source>
</evidence>
<accession>A0A9W7AG58</accession>
<organism evidence="3 4">
    <name type="scientific">Triparma retinervis</name>
    <dbReference type="NCBI Taxonomy" id="2557542"/>
    <lineage>
        <taxon>Eukaryota</taxon>
        <taxon>Sar</taxon>
        <taxon>Stramenopiles</taxon>
        <taxon>Ochrophyta</taxon>
        <taxon>Bolidophyceae</taxon>
        <taxon>Parmales</taxon>
        <taxon>Triparmaceae</taxon>
        <taxon>Triparma</taxon>
    </lineage>
</organism>
<dbReference type="Proteomes" id="UP001165082">
    <property type="component" value="Unassembled WGS sequence"/>
</dbReference>
<feature type="region of interest" description="Disordered" evidence="1">
    <location>
        <begin position="194"/>
        <end position="227"/>
    </location>
</feature>